<feature type="transmembrane region" description="Helical" evidence="1">
    <location>
        <begin position="77"/>
        <end position="104"/>
    </location>
</feature>
<name>A0A1F8B9A2_9BACT</name>
<proteinExistence type="predicted"/>
<feature type="transmembrane region" description="Helical" evidence="1">
    <location>
        <begin position="116"/>
        <end position="139"/>
    </location>
</feature>
<organism evidence="2 3">
    <name type="scientific">Candidatus Woesebacteria bacterium RIFCSPLOWO2_01_FULL_37_19</name>
    <dbReference type="NCBI Taxonomy" id="1802514"/>
    <lineage>
        <taxon>Bacteria</taxon>
        <taxon>Candidatus Woeseibacteriota</taxon>
    </lineage>
</organism>
<protein>
    <submittedName>
        <fullName evidence="2">Uncharacterized protein</fullName>
    </submittedName>
</protein>
<keyword evidence="1" id="KW-1133">Transmembrane helix</keyword>
<comment type="caution">
    <text evidence="2">The sequence shown here is derived from an EMBL/GenBank/DDBJ whole genome shotgun (WGS) entry which is preliminary data.</text>
</comment>
<dbReference type="EMBL" id="MGHA01000016">
    <property type="protein sequence ID" value="OGM60597.1"/>
    <property type="molecule type" value="Genomic_DNA"/>
</dbReference>
<evidence type="ECO:0000313" key="2">
    <source>
        <dbReference type="EMBL" id="OGM60597.1"/>
    </source>
</evidence>
<accession>A0A1F8B9A2</accession>
<reference evidence="2 3" key="1">
    <citation type="journal article" date="2016" name="Nat. Commun.">
        <title>Thousands of microbial genomes shed light on interconnected biogeochemical processes in an aquifer system.</title>
        <authorList>
            <person name="Anantharaman K."/>
            <person name="Brown C.T."/>
            <person name="Hug L.A."/>
            <person name="Sharon I."/>
            <person name="Castelle C.J."/>
            <person name="Probst A.J."/>
            <person name="Thomas B.C."/>
            <person name="Singh A."/>
            <person name="Wilkins M.J."/>
            <person name="Karaoz U."/>
            <person name="Brodie E.L."/>
            <person name="Williams K.H."/>
            <person name="Hubbard S.S."/>
            <person name="Banfield J.F."/>
        </authorList>
    </citation>
    <scope>NUCLEOTIDE SEQUENCE [LARGE SCALE GENOMIC DNA]</scope>
</reference>
<keyword evidence="1" id="KW-0472">Membrane</keyword>
<sequence>MKHGFSFGVVVIAAFLAFEVFNYSVTEYALRDLLGNLSLSGLSWATILAIAFCGIDFAGIARLFIPESGGNEPNGIWYLFGAWLLAATLNAAIIWWGISIALIAKNPELSKDILTIVPLFVAVFTWLIRVIIIGIVSIAGDRLFSSKPTQSLTSVK</sequence>
<feature type="transmembrane region" description="Helical" evidence="1">
    <location>
        <begin position="41"/>
        <end position="65"/>
    </location>
</feature>
<dbReference type="Proteomes" id="UP000177501">
    <property type="component" value="Unassembled WGS sequence"/>
</dbReference>
<evidence type="ECO:0000313" key="3">
    <source>
        <dbReference type="Proteomes" id="UP000177501"/>
    </source>
</evidence>
<gene>
    <name evidence="2" type="ORF">A2955_04795</name>
</gene>
<evidence type="ECO:0000256" key="1">
    <source>
        <dbReference type="SAM" id="Phobius"/>
    </source>
</evidence>
<keyword evidence="1" id="KW-0812">Transmembrane</keyword>
<dbReference type="AlphaFoldDB" id="A0A1F8B9A2"/>